<evidence type="ECO:0000256" key="5">
    <source>
        <dbReference type="ARBA" id="ARBA00022801"/>
    </source>
</evidence>
<protein>
    <submittedName>
        <fullName evidence="13">Transglycosylase domain-containing protein</fullName>
    </submittedName>
</protein>
<dbReference type="SUPFAM" id="SSF56601">
    <property type="entry name" value="beta-lactamase/transpeptidase-like"/>
    <property type="match status" value="1"/>
</dbReference>
<evidence type="ECO:0000256" key="8">
    <source>
        <dbReference type="ARBA" id="ARBA00049902"/>
    </source>
</evidence>
<dbReference type="InterPro" id="IPR036950">
    <property type="entry name" value="PBP_transglycosylase"/>
</dbReference>
<gene>
    <name evidence="13" type="ORF">OFY01_20190</name>
</gene>
<name>A0ABT3TYB8_9ACTN</name>
<dbReference type="InterPro" id="IPR050396">
    <property type="entry name" value="Glycosyltr_51/Transpeptidase"/>
</dbReference>
<evidence type="ECO:0000256" key="9">
    <source>
        <dbReference type="SAM" id="MobiDB-lite"/>
    </source>
</evidence>
<dbReference type="InterPro" id="IPR012338">
    <property type="entry name" value="Beta-lactam/transpept-like"/>
</dbReference>
<feature type="region of interest" description="Disordered" evidence="9">
    <location>
        <begin position="676"/>
        <end position="756"/>
    </location>
</feature>
<dbReference type="InterPro" id="IPR001264">
    <property type="entry name" value="Glyco_trans_51"/>
</dbReference>
<dbReference type="Pfam" id="PF00905">
    <property type="entry name" value="Transpeptidase"/>
    <property type="match status" value="1"/>
</dbReference>
<feature type="domain" description="Glycosyl transferase family 51" evidence="12">
    <location>
        <begin position="72"/>
        <end position="248"/>
    </location>
</feature>
<dbReference type="Pfam" id="PF00912">
    <property type="entry name" value="Transgly"/>
    <property type="match status" value="1"/>
</dbReference>
<evidence type="ECO:0000259" key="12">
    <source>
        <dbReference type="Pfam" id="PF00912"/>
    </source>
</evidence>
<dbReference type="EMBL" id="JAPHNL010000257">
    <property type="protein sequence ID" value="MCX3062036.1"/>
    <property type="molecule type" value="Genomic_DNA"/>
</dbReference>
<evidence type="ECO:0000313" key="14">
    <source>
        <dbReference type="Proteomes" id="UP001163064"/>
    </source>
</evidence>
<feature type="region of interest" description="Disordered" evidence="9">
    <location>
        <begin position="564"/>
        <end position="584"/>
    </location>
</feature>
<feature type="domain" description="Penicillin-binding protein transpeptidase" evidence="11">
    <location>
        <begin position="349"/>
        <end position="599"/>
    </location>
</feature>
<reference evidence="13" key="1">
    <citation type="submission" date="2022-10" db="EMBL/GenBank/DDBJ databases">
        <title>Streptomyces beihaiensis sp. nov., a chitin degrading actinobacterium, isolated from shrimp pond soil.</title>
        <authorList>
            <person name="Xie J."/>
            <person name="Shen N."/>
        </authorList>
    </citation>
    <scope>NUCLEOTIDE SEQUENCE</scope>
    <source>
        <strain evidence="13">GXMU-J5</strain>
    </source>
</reference>
<feature type="transmembrane region" description="Helical" evidence="10">
    <location>
        <begin position="28"/>
        <end position="50"/>
    </location>
</feature>
<keyword evidence="10" id="KW-0472">Membrane</keyword>
<accession>A0ABT3TYB8</accession>
<keyword evidence="10" id="KW-0812">Transmembrane</keyword>
<evidence type="ECO:0000256" key="1">
    <source>
        <dbReference type="ARBA" id="ARBA00022645"/>
    </source>
</evidence>
<dbReference type="RefSeq" id="WP_266601886.1">
    <property type="nucleotide sequence ID" value="NZ_JAPHNL010000257.1"/>
</dbReference>
<evidence type="ECO:0000259" key="11">
    <source>
        <dbReference type="Pfam" id="PF00905"/>
    </source>
</evidence>
<organism evidence="13 14">
    <name type="scientific">Streptomyces beihaiensis</name>
    <dbReference type="NCBI Taxonomy" id="2984495"/>
    <lineage>
        <taxon>Bacteria</taxon>
        <taxon>Bacillati</taxon>
        <taxon>Actinomycetota</taxon>
        <taxon>Actinomycetes</taxon>
        <taxon>Kitasatosporales</taxon>
        <taxon>Streptomycetaceae</taxon>
        <taxon>Streptomyces</taxon>
    </lineage>
</organism>
<feature type="compositionally biased region" description="Low complexity" evidence="9">
    <location>
        <begin position="677"/>
        <end position="739"/>
    </location>
</feature>
<dbReference type="SUPFAM" id="SSF53955">
    <property type="entry name" value="Lysozyme-like"/>
    <property type="match status" value="1"/>
</dbReference>
<evidence type="ECO:0000256" key="10">
    <source>
        <dbReference type="SAM" id="Phobius"/>
    </source>
</evidence>
<keyword evidence="4" id="KW-0808">Transferase</keyword>
<keyword evidence="10" id="KW-1133">Transmembrane helix</keyword>
<dbReference type="Gene3D" id="3.40.710.10">
    <property type="entry name" value="DD-peptidase/beta-lactamase superfamily"/>
    <property type="match status" value="1"/>
</dbReference>
<sequence>MGRAEARKARKRAARPSGIRRFFTWKKLLGAFFGFVLLCMGAFIVLYMTIDVPQGNNDAKRQANIFKYSDGTTLARSGKVNREIVGLSEIPKGVQHTFVAAENKTFYTDKGVDLKGIARGAFNTLTGKGMQGGSTITQQYVKNYYLTQEQTASRKLKELVISLKVDQRMSKDDILAGYINTSYYGRGAWGIQAAAQAYYGVDASQLTVQQGAYLAALLQAPNEYDWAIASDTGKKLAKARWNYVLDNMVKMHWLDPSERQGMKFPTPHAPKGTSGISGKGQDGYLYYAAKAEVEKELHLTDDQFEAGGYTVTLSIDRKKQKQLERAVKDQLNDKLDPKKRKVDADVQAGAVSVDPKTGQIVALYGGQGLSKHYRNNATRTDYQPASTFKPVILTAALENGAQTQDGKPITADTIYSGKSKRPVVSNGQKVGFAPPNEDNFSYGPITVQKAMDDSVNSVFAQMGADVGMDQVMAMAKKLGMTGPLKPYFAQTLGSMGASPMEMAGVYATLDNHGKLVTPHIVKSVTKQGQKLDLPSAIGGQVIKAGTADAVTSVLTGVVDDGTARRSVSANPDRDGRKVAGKTGTSDCNRSAWFTGYTPDLVTSVGLFGEAAGPRTLHCSGKDISIARGGQVSMAGTAGGGRVNGGAFPARIWAQYTFNSSSPTAKFELNTDMGKAVAPTTTAPATPSQTPSQTPTTPSAPPTSETPSQTPTTPSAPPSSETPSQTATGPSTPTSGTASPPTFPTDPLKPGNGKGNG</sequence>
<evidence type="ECO:0000256" key="2">
    <source>
        <dbReference type="ARBA" id="ARBA00022670"/>
    </source>
</evidence>
<comment type="catalytic activity">
    <reaction evidence="7">
        <text>Preferential cleavage: (Ac)2-L-Lys-D-Ala-|-D-Ala. Also transpeptidation of peptidyl-alanyl moieties that are N-acyl substituents of D-alanine.</text>
        <dbReference type="EC" id="3.4.16.4"/>
    </reaction>
</comment>
<keyword evidence="14" id="KW-1185">Reference proteome</keyword>
<proteinExistence type="predicted"/>
<comment type="caution">
    <text evidence="13">The sequence shown here is derived from an EMBL/GenBank/DDBJ whole genome shotgun (WGS) entry which is preliminary data.</text>
</comment>
<dbReference type="Gene3D" id="1.10.3810.10">
    <property type="entry name" value="Biosynthetic peptidoglycan transglycosylase-like"/>
    <property type="match status" value="1"/>
</dbReference>
<keyword evidence="3" id="KW-0328">Glycosyltransferase</keyword>
<evidence type="ECO:0000256" key="4">
    <source>
        <dbReference type="ARBA" id="ARBA00022679"/>
    </source>
</evidence>
<dbReference type="InterPro" id="IPR001460">
    <property type="entry name" value="PCN-bd_Tpept"/>
</dbReference>
<dbReference type="InterPro" id="IPR023346">
    <property type="entry name" value="Lysozyme-like_dom_sf"/>
</dbReference>
<dbReference type="PANTHER" id="PTHR32282:SF34">
    <property type="entry name" value="PENICILLIN-BINDING PROTEIN 1A"/>
    <property type="match status" value="1"/>
</dbReference>
<evidence type="ECO:0000256" key="3">
    <source>
        <dbReference type="ARBA" id="ARBA00022676"/>
    </source>
</evidence>
<dbReference type="Proteomes" id="UP001163064">
    <property type="component" value="Unassembled WGS sequence"/>
</dbReference>
<dbReference type="PANTHER" id="PTHR32282">
    <property type="entry name" value="BINDING PROTEIN TRANSPEPTIDASE, PUTATIVE-RELATED"/>
    <property type="match status" value="1"/>
</dbReference>
<keyword evidence="6" id="KW-0511">Multifunctional enzyme</keyword>
<keyword evidence="2" id="KW-0645">Protease</keyword>
<keyword evidence="5" id="KW-0378">Hydrolase</keyword>
<keyword evidence="1" id="KW-0121">Carboxypeptidase</keyword>
<comment type="catalytic activity">
    <reaction evidence="8">
        <text>[GlcNAc-(1-&gt;4)-Mur2Ac(oyl-L-Ala-gamma-D-Glu-L-Lys-D-Ala-D-Ala)](n)-di-trans,octa-cis-undecaprenyl diphosphate + beta-D-GlcNAc-(1-&gt;4)-Mur2Ac(oyl-L-Ala-gamma-D-Glu-L-Lys-D-Ala-D-Ala)-di-trans,octa-cis-undecaprenyl diphosphate = [GlcNAc-(1-&gt;4)-Mur2Ac(oyl-L-Ala-gamma-D-Glu-L-Lys-D-Ala-D-Ala)](n+1)-di-trans,octa-cis-undecaprenyl diphosphate + di-trans,octa-cis-undecaprenyl diphosphate + H(+)</text>
        <dbReference type="Rhea" id="RHEA:23708"/>
        <dbReference type="Rhea" id="RHEA-COMP:9602"/>
        <dbReference type="Rhea" id="RHEA-COMP:9603"/>
        <dbReference type="ChEBI" id="CHEBI:15378"/>
        <dbReference type="ChEBI" id="CHEBI:58405"/>
        <dbReference type="ChEBI" id="CHEBI:60033"/>
        <dbReference type="ChEBI" id="CHEBI:78435"/>
        <dbReference type="EC" id="2.4.99.28"/>
    </reaction>
</comment>
<evidence type="ECO:0000256" key="6">
    <source>
        <dbReference type="ARBA" id="ARBA00023268"/>
    </source>
</evidence>
<evidence type="ECO:0000256" key="7">
    <source>
        <dbReference type="ARBA" id="ARBA00034000"/>
    </source>
</evidence>
<evidence type="ECO:0000313" key="13">
    <source>
        <dbReference type="EMBL" id="MCX3062036.1"/>
    </source>
</evidence>